<dbReference type="Proteomes" id="UP000478052">
    <property type="component" value="Unassembled WGS sequence"/>
</dbReference>
<reference evidence="1 2" key="1">
    <citation type="submission" date="2019-08" db="EMBL/GenBank/DDBJ databases">
        <title>Whole genome of Aphis craccivora.</title>
        <authorList>
            <person name="Voronova N.V."/>
            <person name="Shulinski R.S."/>
            <person name="Bandarenka Y.V."/>
            <person name="Zhorov D.G."/>
            <person name="Warner D."/>
        </authorList>
    </citation>
    <scope>NUCLEOTIDE SEQUENCE [LARGE SCALE GENOMIC DNA]</scope>
    <source>
        <strain evidence="1">180601</strain>
        <tissue evidence="1">Whole Body</tissue>
    </source>
</reference>
<organism evidence="1 2">
    <name type="scientific">Aphis craccivora</name>
    <name type="common">Cowpea aphid</name>
    <dbReference type="NCBI Taxonomy" id="307492"/>
    <lineage>
        <taxon>Eukaryota</taxon>
        <taxon>Metazoa</taxon>
        <taxon>Ecdysozoa</taxon>
        <taxon>Arthropoda</taxon>
        <taxon>Hexapoda</taxon>
        <taxon>Insecta</taxon>
        <taxon>Pterygota</taxon>
        <taxon>Neoptera</taxon>
        <taxon>Paraneoptera</taxon>
        <taxon>Hemiptera</taxon>
        <taxon>Sternorrhyncha</taxon>
        <taxon>Aphidomorpha</taxon>
        <taxon>Aphidoidea</taxon>
        <taxon>Aphididae</taxon>
        <taxon>Aphidini</taxon>
        <taxon>Aphis</taxon>
        <taxon>Aphis</taxon>
    </lineage>
</organism>
<gene>
    <name evidence="1" type="ORF">FWK35_00026798</name>
</gene>
<dbReference type="AlphaFoldDB" id="A0A6G0VWG2"/>
<sequence length="63" mass="7564">MIQKFNEVVYLIFTNLCQYDISRLTYTRQNSVPIKSDCVIIFLLKLKSWWEKGDVKYSQLTLK</sequence>
<comment type="caution">
    <text evidence="1">The sequence shown here is derived from an EMBL/GenBank/DDBJ whole genome shotgun (WGS) entry which is preliminary data.</text>
</comment>
<evidence type="ECO:0000313" key="1">
    <source>
        <dbReference type="EMBL" id="KAF0710752.1"/>
    </source>
</evidence>
<dbReference type="EMBL" id="VUJU01011542">
    <property type="protein sequence ID" value="KAF0710752.1"/>
    <property type="molecule type" value="Genomic_DNA"/>
</dbReference>
<name>A0A6G0VWG2_APHCR</name>
<protein>
    <submittedName>
        <fullName evidence="1">Uncharacterized protein</fullName>
    </submittedName>
</protein>
<proteinExistence type="predicted"/>
<accession>A0A6G0VWG2</accession>
<evidence type="ECO:0000313" key="2">
    <source>
        <dbReference type="Proteomes" id="UP000478052"/>
    </source>
</evidence>
<keyword evidence="2" id="KW-1185">Reference proteome</keyword>